<keyword evidence="3" id="KW-1185">Reference proteome</keyword>
<dbReference type="GO" id="GO:0009307">
    <property type="term" value="P:DNA restriction-modification system"/>
    <property type="evidence" value="ECO:0007669"/>
    <property type="project" value="InterPro"/>
</dbReference>
<gene>
    <name evidence="2" type="ORF">GOACH_36_00080</name>
</gene>
<evidence type="ECO:0000313" key="2">
    <source>
        <dbReference type="EMBL" id="GAC50986.1"/>
    </source>
</evidence>
<dbReference type="GO" id="GO:0003677">
    <property type="term" value="F:DNA binding"/>
    <property type="evidence" value="ECO:0007669"/>
    <property type="project" value="InterPro"/>
</dbReference>
<comment type="caution">
    <text evidence="2">The sequence shown here is derived from an EMBL/GenBank/DDBJ whole genome shotgun (WGS) entry which is preliminary data.</text>
</comment>
<accession>L7KR79</accession>
<dbReference type="eggNOG" id="COG1715">
    <property type="taxonomic scope" value="Bacteria"/>
</dbReference>
<reference evidence="2 3" key="1">
    <citation type="submission" date="2012-12" db="EMBL/GenBank/DDBJ databases">
        <title>Whole genome shotgun sequence of Gordonia aichiensis NBRC 108223.</title>
        <authorList>
            <person name="Isaki-Nakamura S."/>
            <person name="Hosoyama A."/>
            <person name="Tsuchikane K."/>
            <person name="Ando Y."/>
            <person name="Baba S."/>
            <person name="Ohji S."/>
            <person name="Hamada M."/>
            <person name="Tamura T."/>
            <person name="Yamazoe A."/>
            <person name="Yamazaki S."/>
            <person name="Fujita N."/>
        </authorList>
    </citation>
    <scope>NUCLEOTIDE SEQUENCE [LARGE SCALE GENOMIC DNA]</scope>
    <source>
        <strain evidence="2 3">NBRC 108223</strain>
    </source>
</reference>
<name>L7KR79_9ACTN</name>
<dbReference type="GO" id="GO:0004519">
    <property type="term" value="F:endonuclease activity"/>
    <property type="evidence" value="ECO:0007669"/>
    <property type="project" value="InterPro"/>
</dbReference>
<dbReference type="AlphaFoldDB" id="L7KR79"/>
<proteinExistence type="predicted"/>
<dbReference type="InterPro" id="IPR011335">
    <property type="entry name" value="Restrct_endonuc-II-like"/>
</dbReference>
<dbReference type="InterPro" id="IPR007560">
    <property type="entry name" value="Restrct_endonuc_IV_Mrr"/>
</dbReference>
<dbReference type="Proteomes" id="UP000010988">
    <property type="component" value="Unassembled WGS sequence"/>
</dbReference>
<dbReference type="SUPFAM" id="SSF52980">
    <property type="entry name" value="Restriction endonuclease-like"/>
    <property type="match status" value="1"/>
</dbReference>
<dbReference type="STRING" id="1220583.GOACH_36_00080"/>
<feature type="domain" description="Restriction endonuclease type IV Mrr" evidence="1">
    <location>
        <begin position="169"/>
        <end position="272"/>
    </location>
</feature>
<evidence type="ECO:0000313" key="3">
    <source>
        <dbReference type="Proteomes" id="UP000010988"/>
    </source>
</evidence>
<dbReference type="RefSeq" id="WP_005179839.1">
    <property type="nucleotide sequence ID" value="NZ_BANR01000036.1"/>
</dbReference>
<protein>
    <recommendedName>
        <fullName evidence="1">Restriction endonuclease type IV Mrr domain-containing protein</fullName>
    </recommendedName>
</protein>
<sequence>MKVISPQAYVALRQALPLIVWRKAAFETYVRGAFGQHPEVLSHINFDLPKRENASTIMARLMADVSRYQETTIDLMLDIASMTRFPDIEMIRDAADRDKWLGRASEAVADLRRHTAGFEQVRAAADRRHAARAEYEGHAAAIRQFTDDIESIRQKFLELHGMSEPQKRGKRFEEVLNDLFALYDMEPKLAFNLANEQLDGAITFDTDDYVIEAKWHADPIGRDQLDIFDTKVRRKGKNALGIFISVSRFTSAALDEYKQGTAFLAIDGEDLYYVLENRVRLDDMLRNKKRHANETGSCMLHMRDWLGTPSQS</sequence>
<evidence type="ECO:0000259" key="1">
    <source>
        <dbReference type="Pfam" id="PF04471"/>
    </source>
</evidence>
<dbReference type="Pfam" id="PF04471">
    <property type="entry name" value="Mrr_cat"/>
    <property type="match status" value="1"/>
</dbReference>
<dbReference type="EMBL" id="BANR01000036">
    <property type="protein sequence ID" value="GAC50986.1"/>
    <property type="molecule type" value="Genomic_DNA"/>
</dbReference>
<dbReference type="OrthoDB" id="5521926at2"/>
<organism evidence="2 3">
    <name type="scientific">Gordonia aichiensis NBRC 108223</name>
    <dbReference type="NCBI Taxonomy" id="1220583"/>
    <lineage>
        <taxon>Bacteria</taxon>
        <taxon>Bacillati</taxon>
        <taxon>Actinomycetota</taxon>
        <taxon>Actinomycetes</taxon>
        <taxon>Mycobacteriales</taxon>
        <taxon>Gordoniaceae</taxon>
        <taxon>Gordonia</taxon>
    </lineage>
</organism>
<dbReference type="Gene3D" id="3.40.1350.10">
    <property type="match status" value="1"/>
</dbReference>
<dbReference type="InterPro" id="IPR011856">
    <property type="entry name" value="tRNA_endonuc-like_dom_sf"/>
</dbReference>